<feature type="chain" id="PRO_5021460354" description="Pectinacetylesterase" evidence="1">
    <location>
        <begin position="21"/>
        <end position="380"/>
    </location>
</feature>
<evidence type="ECO:0000313" key="3">
    <source>
        <dbReference type="Proteomes" id="UP000297396"/>
    </source>
</evidence>
<dbReference type="GO" id="GO:0016787">
    <property type="term" value="F:hydrolase activity"/>
    <property type="evidence" value="ECO:0007669"/>
    <property type="project" value="InterPro"/>
</dbReference>
<comment type="caution">
    <text evidence="2">The sequence shown here is derived from an EMBL/GenBank/DDBJ whole genome shotgun (WGS) entry which is preliminary data.</text>
</comment>
<dbReference type="InterPro" id="IPR004963">
    <property type="entry name" value="PAE/NOTUM"/>
</dbReference>
<reference evidence="2 3" key="1">
    <citation type="submission" date="2019-03" db="EMBL/GenBank/DDBJ databases">
        <title>Diversity of the mouse oral microbiome.</title>
        <authorList>
            <person name="Joseph S."/>
            <person name="Aduse-Opoku J."/>
            <person name="Curtis M."/>
            <person name="Wade W."/>
            <person name="Hashim A."/>
        </authorList>
    </citation>
    <scope>NUCLEOTIDE SEQUENCE [LARGE SCALE GENOMIC DNA]</scope>
    <source>
        <strain evidence="2 3">WT12</strain>
    </source>
</reference>
<dbReference type="EMBL" id="SPPA01000030">
    <property type="protein sequence ID" value="TFV08163.1"/>
    <property type="molecule type" value="Genomic_DNA"/>
</dbReference>
<evidence type="ECO:0000256" key="1">
    <source>
        <dbReference type="SAM" id="SignalP"/>
    </source>
</evidence>
<accession>A0A4Y9JQS9</accession>
<dbReference type="OrthoDB" id="9802991at2"/>
<dbReference type="AlphaFoldDB" id="A0A4Y9JQS9"/>
<evidence type="ECO:0000313" key="2">
    <source>
        <dbReference type="EMBL" id="TFV08163.1"/>
    </source>
</evidence>
<dbReference type="PANTHER" id="PTHR21562:SF83">
    <property type="entry name" value="PECTIN ACETYLESTERASE 4"/>
    <property type="match status" value="1"/>
</dbReference>
<dbReference type="Proteomes" id="UP000297396">
    <property type="component" value="Unassembled WGS sequence"/>
</dbReference>
<name>A0A4Y9JQS9_9PAST</name>
<dbReference type="PANTHER" id="PTHR21562">
    <property type="entry name" value="NOTUM-RELATED"/>
    <property type="match status" value="1"/>
</dbReference>
<sequence length="380" mass="44667">MIKKLFFVFLSFFSIGFANAEWETIISHSENQKCADGTPYEFSYKKGNDNLLIFFNGGGACWDFHSCNSIKKGKYPINTYEESAMLPYNKPTYWQGMLDLNNPNNFSKDWTILNLPYCTADLFIGNKKTTYSFKGEKVKVFHYGKNNIDYAIDWVKKNDNRTFNNKLIIGSSSGGYGAILNFEYIHQKIKSKNTFVFFDAADGVVSKYFEKQIFSKKDNWGYKEKGKHINNYLIKKYNSIISNNKDIIFGSYTTSSDIMQILFLNIMNNHHRNWLNISDKSIKEWKQKSKINQLLLLKNNNYFLYMDNDCIHSGLRYNDSFYSSNNKLIPLSNWFNDFISKNTYSIGLDFLFKEYNFDEKERNRCIFRAVNSVQRDSYEK</sequence>
<feature type="signal peptide" evidence="1">
    <location>
        <begin position="1"/>
        <end position="20"/>
    </location>
</feature>
<dbReference type="RefSeq" id="WP_135058440.1">
    <property type="nucleotide sequence ID" value="NZ_JADGLC010000030.1"/>
</dbReference>
<gene>
    <name evidence="2" type="ORF">E4T80_11215</name>
</gene>
<evidence type="ECO:0008006" key="4">
    <source>
        <dbReference type="Google" id="ProtNLM"/>
    </source>
</evidence>
<organism evidence="2 3">
    <name type="scientific">Muribacter muris</name>
    <dbReference type="NCBI Taxonomy" id="67855"/>
    <lineage>
        <taxon>Bacteria</taxon>
        <taxon>Pseudomonadati</taxon>
        <taxon>Pseudomonadota</taxon>
        <taxon>Gammaproteobacteria</taxon>
        <taxon>Pasteurellales</taxon>
        <taxon>Pasteurellaceae</taxon>
        <taxon>Muribacter</taxon>
    </lineage>
</organism>
<dbReference type="Pfam" id="PF03283">
    <property type="entry name" value="PAE"/>
    <property type="match status" value="1"/>
</dbReference>
<proteinExistence type="predicted"/>
<keyword evidence="1" id="KW-0732">Signal</keyword>
<protein>
    <recommendedName>
        <fullName evidence="4">Pectinacetylesterase</fullName>
    </recommendedName>
</protein>